<feature type="transmembrane region" description="Helical" evidence="7">
    <location>
        <begin position="409"/>
        <end position="437"/>
    </location>
</feature>
<dbReference type="Pfam" id="PF02687">
    <property type="entry name" value="FtsX"/>
    <property type="match status" value="2"/>
</dbReference>
<comment type="similarity">
    <text evidence="6">Belongs to the ABC-4 integral membrane protein family.</text>
</comment>
<evidence type="ECO:0000256" key="4">
    <source>
        <dbReference type="ARBA" id="ARBA00022989"/>
    </source>
</evidence>
<dbReference type="RefSeq" id="WP_200354890.1">
    <property type="nucleotide sequence ID" value="NZ_JAENIL010000011.1"/>
</dbReference>
<evidence type="ECO:0000256" key="1">
    <source>
        <dbReference type="ARBA" id="ARBA00004651"/>
    </source>
</evidence>
<dbReference type="GO" id="GO:0005886">
    <property type="term" value="C:plasma membrane"/>
    <property type="evidence" value="ECO:0007669"/>
    <property type="project" value="UniProtKB-SubCell"/>
</dbReference>
<comment type="subcellular location">
    <subcellularLocation>
        <location evidence="1">Cell membrane</location>
        <topology evidence="1">Multi-pass membrane protein</topology>
    </subcellularLocation>
</comment>
<comment type="caution">
    <text evidence="10">The sequence shown here is derived from an EMBL/GenBank/DDBJ whole genome shotgun (WGS) entry which is preliminary data.</text>
</comment>
<dbReference type="InterPro" id="IPR025857">
    <property type="entry name" value="MacB_PCD"/>
</dbReference>
<proteinExistence type="inferred from homology"/>
<dbReference type="PANTHER" id="PTHR30572">
    <property type="entry name" value="MEMBRANE COMPONENT OF TRANSPORTER-RELATED"/>
    <property type="match status" value="1"/>
</dbReference>
<dbReference type="InterPro" id="IPR003838">
    <property type="entry name" value="ABC3_permease_C"/>
</dbReference>
<feature type="transmembrane region" description="Helical" evidence="7">
    <location>
        <begin position="20"/>
        <end position="44"/>
    </location>
</feature>
<organism evidence="10 11">
    <name type="scientific">Pelagicoccus mobilis</name>
    <dbReference type="NCBI Taxonomy" id="415221"/>
    <lineage>
        <taxon>Bacteria</taxon>
        <taxon>Pseudomonadati</taxon>
        <taxon>Verrucomicrobiota</taxon>
        <taxon>Opitutia</taxon>
        <taxon>Puniceicoccales</taxon>
        <taxon>Pelagicoccaceae</taxon>
        <taxon>Pelagicoccus</taxon>
    </lineage>
</organism>
<evidence type="ECO:0000313" key="11">
    <source>
        <dbReference type="Proteomes" id="UP000617628"/>
    </source>
</evidence>
<protein>
    <submittedName>
        <fullName evidence="10">ABC transporter permease</fullName>
    </submittedName>
</protein>
<dbReference type="GO" id="GO:0022857">
    <property type="term" value="F:transmembrane transporter activity"/>
    <property type="evidence" value="ECO:0007669"/>
    <property type="project" value="TreeGrafter"/>
</dbReference>
<evidence type="ECO:0000259" key="8">
    <source>
        <dbReference type="Pfam" id="PF02687"/>
    </source>
</evidence>
<dbReference type="InterPro" id="IPR017800">
    <property type="entry name" value="ADOP"/>
</dbReference>
<dbReference type="PANTHER" id="PTHR30572:SF4">
    <property type="entry name" value="ABC TRANSPORTER PERMEASE YTRF"/>
    <property type="match status" value="1"/>
</dbReference>
<feature type="transmembrane region" description="Helical" evidence="7">
    <location>
        <begin position="725"/>
        <end position="749"/>
    </location>
</feature>
<dbReference type="AlphaFoldDB" id="A0A934RUI9"/>
<evidence type="ECO:0000256" key="7">
    <source>
        <dbReference type="SAM" id="Phobius"/>
    </source>
</evidence>
<keyword evidence="4 7" id="KW-1133">Transmembrane helix</keyword>
<sequence>MLSDLFFSFRNLKKTPGFSIVAVLTLAVGIAAVVSIFAALRALVLEPFDYPDSHEMVQVWSGDGWPLSPADFLDLHAKAESFESFGVYNPQTFNVGAENAQAIRGVTATHGVLPAFAIKPMNGRWLEEGDAMEGAEPVAVVSYGLWQRLFGGREDLLGDTIRLNGGNVTVVGIMPKGFEFAGPWIRADECDVWMPMSLENDKDRRGSHWLSGVARLKDGLTPERADTEIKTIGKELSELYPNTNYRKKFLVRSLHFEMTKDIGEYVWLLFASVGVILLVACSNVASMLLSRGAQRQGEFGVRVALGATKGNLLRLAFAESLALALAGAFFGVFLAYGGIEIIKSIAPVSVARKEAMALDGPVLLFALGATGLVALAAGLPPVFVTMKTSVATILRNDARGAIGSRSRNYLLRCLVIAQIALAFVLANCAVIFSGSYYEILDKNKIITTDRVLTARITFQGDRYKEESTRIQAWEEIEQKLAAMPGVNSAGITTKLPLEGGSNTNGLINDEVYDPSQRRIQIEFSSVTEGYFESLGIKLLQGRNLDKSDIATEDGLRGVVINQTLADRAWPDENPLGKVIRANVPEDPWYTATVVGVVEDTRQWGADAEVQPEMFTMPKGHWGRRINVLVRTSQPANSLIPLLREVIDGVDPELALENIRTMDQVVGDATKGERTMAGLVNSFMGIALGLVAVGLYGTLSYTILLRTREIGVRRALGASGGEISRLVLRQGAVWVAIGLTIGLGGAFALAKVLESMVFGMEGLSLTPLVLAVAVIGAAAIVACWVPATRAARLDPLVALNA</sequence>
<feature type="domain" description="MacB-like periplasmic core" evidence="9">
    <location>
        <begin position="19"/>
        <end position="231"/>
    </location>
</feature>
<accession>A0A934RUI9</accession>
<keyword evidence="3 7" id="KW-0812">Transmembrane</keyword>
<keyword evidence="11" id="KW-1185">Reference proteome</keyword>
<evidence type="ECO:0000256" key="5">
    <source>
        <dbReference type="ARBA" id="ARBA00023136"/>
    </source>
</evidence>
<name>A0A934RUI9_9BACT</name>
<keyword evidence="2" id="KW-1003">Cell membrane</keyword>
<dbReference type="EMBL" id="JAENIL010000011">
    <property type="protein sequence ID" value="MBK1876673.1"/>
    <property type="molecule type" value="Genomic_DNA"/>
</dbReference>
<evidence type="ECO:0000313" key="10">
    <source>
        <dbReference type="EMBL" id="MBK1876673.1"/>
    </source>
</evidence>
<gene>
    <name evidence="10" type="ORF">JIN87_07325</name>
</gene>
<feature type="domain" description="MacB-like periplasmic core" evidence="9">
    <location>
        <begin position="421"/>
        <end position="635"/>
    </location>
</feature>
<dbReference type="Pfam" id="PF12704">
    <property type="entry name" value="MacB_PCD"/>
    <property type="match status" value="2"/>
</dbReference>
<feature type="transmembrane region" description="Helical" evidence="7">
    <location>
        <begin position="321"/>
        <end position="342"/>
    </location>
</feature>
<dbReference type="InterPro" id="IPR050250">
    <property type="entry name" value="Macrolide_Exporter_MacB"/>
</dbReference>
<evidence type="ECO:0000259" key="9">
    <source>
        <dbReference type="Pfam" id="PF12704"/>
    </source>
</evidence>
<feature type="domain" description="ABC3 transporter permease C-terminal" evidence="8">
    <location>
        <begin position="681"/>
        <end position="794"/>
    </location>
</feature>
<dbReference type="Proteomes" id="UP000617628">
    <property type="component" value="Unassembled WGS sequence"/>
</dbReference>
<feature type="transmembrane region" description="Helical" evidence="7">
    <location>
        <begin position="682"/>
        <end position="704"/>
    </location>
</feature>
<dbReference type="NCBIfam" id="TIGR03434">
    <property type="entry name" value="ADOP"/>
    <property type="match status" value="1"/>
</dbReference>
<evidence type="ECO:0000256" key="6">
    <source>
        <dbReference type="ARBA" id="ARBA00038076"/>
    </source>
</evidence>
<feature type="transmembrane region" description="Helical" evidence="7">
    <location>
        <begin position="265"/>
        <end position="289"/>
    </location>
</feature>
<evidence type="ECO:0000256" key="3">
    <source>
        <dbReference type="ARBA" id="ARBA00022692"/>
    </source>
</evidence>
<feature type="transmembrane region" description="Helical" evidence="7">
    <location>
        <begin position="761"/>
        <end position="784"/>
    </location>
</feature>
<evidence type="ECO:0000256" key="2">
    <source>
        <dbReference type="ARBA" id="ARBA00022475"/>
    </source>
</evidence>
<feature type="domain" description="ABC3 transporter permease C-terminal" evidence="8">
    <location>
        <begin position="273"/>
        <end position="389"/>
    </location>
</feature>
<reference evidence="10" key="1">
    <citation type="submission" date="2021-01" db="EMBL/GenBank/DDBJ databases">
        <title>Modified the classification status of verrucomicrobia.</title>
        <authorList>
            <person name="Feng X."/>
        </authorList>
    </citation>
    <scope>NUCLEOTIDE SEQUENCE</scope>
    <source>
        <strain evidence="10">KCTC 13126</strain>
    </source>
</reference>
<feature type="transmembrane region" description="Helical" evidence="7">
    <location>
        <begin position="362"/>
        <end position="386"/>
    </location>
</feature>
<keyword evidence="5 7" id="KW-0472">Membrane</keyword>